<protein>
    <submittedName>
        <fullName evidence="1">Putative glucose n-acetyltransferase</fullName>
    </submittedName>
</protein>
<dbReference type="OrthoDB" id="2014201at2759"/>
<dbReference type="AlphaFoldDB" id="A0A0G2FSE5"/>
<evidence type="ECO:0000313" key="2">
    <source>
        <dbReference type="Proteomes" id="UP000034680"/>
    </source>
</evidence>
<dbReference type="GO" id="GO:0016740">
    <property type="term" value="F:transferase activity"/>
    <property type="evidence" value="ECO:0007669"/>
    <property type="project" value="UniProtKB-KW"/>
</dbReference>
<reference evidence="1 2" key="2">
    <citation type="submission" date="2015-05" db="EMBL/GenBank/DDBJ databases">
        <authorList>
            <person name="Morales-Cruz A."/>
            <person name="Amrine K.C."/>
            <person name="Cantu D."/>
        </authorList>
    </citation>
    <scope>NUCLEOTIDE SEQUENCE [LARGE SCALE GENOMIC DNA]</scope>
    <source>
        <strain evidence="1">DA912</strain>
    </source>
</reference>
<dbReference type="EMBL" id="LCUC01000105">
    <property type="protein sequence ID" value="KKY36916.1"/>
    <property type="molecule type" value="Genomic_DNA"/>
</dbReference>
<name>A0A0G2FSE5_9PEZI</name>
<gene>
    <name evidence="1" type="ORF">UCDDA912_g03143</name>
</gene>
<proteinExistence type="predicted"/>
<accession>A0A0G2FSE5</accession>
<reference evidence="1 2" key="1">
    <citation type="submission" date="2015-05" db="EMBL/GenBank/DDBJ databases">
        <title>Distinctive expansion of gene families associated with plant cell wall degradation and secondary metabolism in the genomes of grapevine trunk pathogens.</title>
        <authorList>
            <person name="Lawrence D.P."/>
            <person name="Travadon R."/>
            <person name="Rolshausen P.E."/>
            <person name="Baumgartner K."/>
        </authorList>
    </citation>
    <scope>NUCLEOTIDE SEQUENCE [LARGE SCALE GENOMIC DNA]</scope>
    <source>
        <strain evidence="1">DA912</strain>
    </source>
</reference>
<keyword evidence="2" id="KW-1185">Reference proteome</keyword>
<comment type="caution">
    <text evidence="1">The sequence shown here is derived from an EMBL/GenBank/DDBJ whole genome shotgun (WGS) entry which is preliminary data.</text>
</comment>
<evidence type="ECO:0000313" key="1">
    <source>
        <dbReference type="EMBL" id="KKY36916.1"/>
    </source>
</evidence>
<keyword evidence="1" id="KW-0808">Transferase</keyword>
<sequence length="112" mass="13006">MDSLEHDYIQNPLHHAFANGSVPSFITNFKAFWTTEQLEPRFAYVQYATGIGYLCNAVINFNRLERSWARTSSGDSDMEVINHLFKDSVMILPWGFRAKDHWSYLAPDEDDE</sequence>
<organism evidence="1 2">
    <name type="scientific">Diaporthe ampelina</name>
    <dbReference type="NCBI Taxonomy" id="1214573"/>
    <lineage>
        <taxon>Eukaryota</taxon>
        <taxon>Fungi</taxon>
        <taxon>Dikarya</taxon>
        <taxon>Ascomycota</taxon>
        <taxon>Pezizomycotina</taxon>
        <taxon>Sordariomycetes</taxon>
        <taxon>Sordariomycetidae</taxon>
        <taxon>Diaporthales</taxon>
        <taxon>Diaporthaceae</taxon>
        <taxon>Diaporthe</taxon>
    </lineage>
</organism>
<dbReference type="Proteomes" id="UP000034680">
    <property type="component" value="Unassembled WGS sequence"/>
</dbReference>